<evidence type="ECO:0000256" key="4">
    <source>
        <dbReference type="ARBA" id="ARBA00023002"/>
    </source>
</evidence>
<dbReference type="InterPro" id="IPR050641">
    <property type="entry name" value="RIFMO-like"/>
</dbReference>
<evidence type="ECO:0000256" key="3">
    <source>
        <dbReference type="ARBA" id="ARBA00022827"/>
    </source>
</evidence>
<protein>
    <recommendedName>
        <fullName evidence="9">FAD-binding domain-containing protein</fullName>
    </recommendedName>
</protein>
<reference evidence="8" key="1">
    <citation type="journal article" date="2017" name="Nat. Microbiol.">
        <title>Global analysis of biosynthetic gene clusters reveals vast potential of secondary metabolite production in Penicillium species.</title>
        <authorList>
            <person name="Nielsen J.C."/>
            <person name="Grijseels S."/>
            <person name="Prigent S."/>
            <person name="Ji B."/>
            <person name="Dainat J."/>
            <person name="Nielsen K.F."/>
            <person name="Frisvad J.C."/>
            <person name="Workman M."/>
            <person name="Nielsen J."/>
        </authorList>
    </citation>
    <scope>NUCLEOTIDE SEQUENCE [LARGE SCALE GENOMIC DNA]</scope>
    <source>
        <strain evidence="8">IBT 24891</strain>
    </source>
</reference>
<dbReference type="Pfam" id="PF07976">
    <property type="entry name" value="Phe_hydrox_dim"/>
    <property type="match status" value="1"/>
</dbReference>
<name>A0A1V6TZ06_9EURO</name>
<keyword evidence="4" id="KW-0560">Oxidoreductase</keyword>
<dbReference type="GO" id="GO:0071949">
    <property type="term" value="F:FAD binding"/>
    <property type="evidence" value="ECO:0007669"/>
    <property type="project" value="InterPro"/>
</dbReference>
<dbReference type="Pfam" id="PF01494">
    <property type="entry name" value="FAD_binding_3"/>
    <property type="match status" value="3"/>
</dbReference>
<dbReference type="CDD" id="cd02979">
    <property type="entry name" value="PHOX_C"/>
    <property type="match status" value="1"/>
</dbReference>
<dbReference type="OrthoDB" id="1716816at2759"/>
<dbReference type="PRINTS" id="PR00420">
    <property type="entry name" value="RNGMNOXGNASE"/>
</dbReference>
<dbReference type="AlphaFoldDB" id="A0A1V6TZ06"/>
<dbReference type="Gene3D" id="3.30.9.10">
    <property type="entry name" value="D-Amino Acid Oxidase, subunit A, domain 2"/>
    <property type="match status" value="1"/>
</dbReference>
<evidence type="ECO:0008006" key="9">
    <source>
        <dbReference type="Google" id="ProtNLM"/>
    </source>
</evidence>
<gene>
    <name evidence="7" type="ORF">PENSTE_c001G02711</name>
</gene>
<comment type="caution">
    <text evidence="7">The sequence shown here is derived from an EMBL/GenBank/DDBJ whole genome shotgun (WGS) entry which is preliminary data.</text>
</comment>
<dbReference type="Gene3D" id="3.50.50.60">
    <property type="entry name" value="FAD/NAD(P)-binding domain"/>
    <property type="match status" value="2"/>
</dbReference>
<dbReference type="InterPro" id="IPR038220">
    <property type="entry name" value="PHOX_C_sf"/>
</dbReference>
<dbReference type="STRING" id="303698.A0A1V6TZ06"/>
<feature type="domain" description="FAD-binding" evidence="5">
    <location>
        <begin position="7"/>
        <end position="135"/>
    </location>
</feature>
<keyword evidence="8" id="KW-1185">Reference proteome</keyword>
<feature type="domain" description="FAD-binding" evidence="5">
    <location>
        <begin position="199"/>
        <end position="315"/>
    </location>
</feature>
<sequence length="613" mass="68935">MASTLVYDVVIVGAGPAGLLAATWMARTGVKTLIIEKRASQSRVGRADGLEGRTLEILDSFGLASQIWKEANQTIEISIWCDLSDGSLHRHRVSPNTEPGWSRFGESTLAQSRIEEHLLTLIESSSSVEIRRGTVPKSMDYNFSTNDETCHPIKLTFSNANEDPQILRKYEYQEDSDSSMSDASHPRSLSLDSTYSEIDDEIYAKYVIGCDGAHSWVRQQLGLTLEGESVDEYWGVLDLIPVTSFPDIRKRCILKRRNGTLMLIPREQSMVRVYFQIPNAIAIEYKKQPCPNVLLQIVQLIMQPYSFRTSQIDWSTVYQAGQGMNVSMQDAYNLGWKLASVIHGVTTPEILKTYHEERHPVAERLMNLDKRLCQGMRSSVDAYNATDDIRHSHKQALSEENTLAAGVAVSYAANKVVAPICTQDPVVQAPCQARKASISKRLQVGSRIPSDVLLNHYDAQRWELHDMLPSTGQWNLVVFGGDISNKAQLTQVSHLSEWLHRSDSPFRQLRSRRVGLMMESVNAVLIHSAPRKEIEFLDIPEIFRPYSENFGYSYCGVFADNVSYDGHGGKVYETFGIDPRGCMALVRPDQHVAFLGALEEVHELDRFIASFLK</sequence>
<comment type="similarity">
    <text evidence="1">Belongs to the PheA/TfdB FAD monooxygenase family.</text>
</comment>
<evidence type="ECO:0000313" key="8">
    <source>
        <dbReference type="Proteomes" id="UP000191285"/>
    </source>
</evidence>
<evidence type="ECO:0000256" key="2">
    <source>
        <dbReference type="ARBA" id="ARBA00022630"/>
    </source>
</evidence>
<dbReference type="InterPro" id="IPR002938">
    <property type="entry name" value="FAD-bd"/>
</dbReference>
<dbReference type="Proteomes" id="UP000191285">
    <property type="component" value="Unassembled WGS sequence"/>
</dbReference>
<evidence type="ECO:0000259" key="6">
    <source>
        <dbReference type="Pfam" id="PF07976"/>
    </source>
</evidence>
<dbReference type="InterPro" id="IPR036188">
    <property type="entry name" value="FAD/NAD-bd_sf"/>
</dbReference>
<accession>A0A1V6TZ06</accession>
<proteinExistence type="inferred from homology"/>
<evidence type="ECO:0000256" key="1">
    <source>
        <dbReference type="ARBA" id="ARBA00007801"/>
    </source>
</evidence>
<dbReference type="SUPFAM" id="SSF51905">
    <property type="entry name" value="FAD/NAD(P)-binding domain"/>
    <property type="match status" value="1"/>
</dbReference>
<keyword evidence="3" id="KW-0274">FAD</keyword>
<evidence type="ECO:0000313" key="7">
    <source>
        <dbReference type="EMBL" id="OQE31501.1"/>
    </source>
</evidence>
<organism evidence="7 8">
    <name type="scientific">Penicillium steckii</name>
    <dbReference type="NCBI Taxonomy" id="303698"/>
    <lineage>
        <taxon>Eukaryota</taxon>
        <taxon>Fungi</taxon>
        <taxon>Dikarya</taxon>
        <taxon>Ascomycota</taxon>
        <taxon>Pezizomycotina</taxon>
        <taxon>Eurotiomycetes</taxon>
        <taxon>Eurotiomycetidae</taxon>
        <taxon>Eurotiales</taxon>
        <taxon>Aspergillaceae</taxon>
        <taxon>Penicillium</taxon>
    </lineage>
</organism>
<keyword evidence="2" id="KW-0285">Flavoprotein</keyword>
<dbReference type="GO" id="GO:0016709">
    <property type="term" value="F:oxidoreductase activity, acting on paired donors, with incorporation or reduction of molecular oxygen, NAD(P)H as one donor, and incorporation of one atom of oxygen"/>
    <property type="evidence" value="ECO:0007669"/>
    <property type="project" value="UniProtKB-ARBA"/>
</dbReference>
<dbReference type="InterPro" id="IPR036249">
    <property type="entry name" value="Thioredoxin-like_sf"/>
</dbReference>
<dbReference type="SUPFAM" id="SSF52833">
    <property type="entry name" value="Thioredoxin-like"/>
    <property type="match status" value="1"/>
</dbReference>
<dbReference type="Gene3D" id="3.40.30.20">
    <property type="match status" value="1"/>
</dbReference>
<dbReference type="InterPro" id="IPR012941">
    <property type="entry name" value="Phe_hydrox_C_dim_dom"/>
</dbReference>
<dbReference type="EMBL" id="MLKD01000001">
    <property type="protein sequence ID" value="OQE31501.1"/>
    <property type="molecule type" value="Genomic_DNA"/>
</dbReference>
<feature type="domain" description="Phenol hydroxylase-like C-terminal dimerisation" evidence="6">
    <location>
        <begin position="410"/>
        <end position="612"/>
    </location>
</feature>
<dbReference type="SUPFAM" id="SSF54373">
    <property type="entry name" value="FAD-linked reductases, C-terminal domain"/>
    <property type="match status" value="1"/>
</dbReference>
<feature type="domain" description="FAD-binding" evidence="5">
    <location>
        <begin position="320"/>
        <end position="367"/>
    </location>
</feature>
<evidence type="ECO:0000259" key="5">
    <source>
        <dbReference type="Pfam" id="PF01494"/>
    </source>
</evidence>
<dbReference type="PANTHER" id="PTHR43004">
    <property type="entry name" value="TRK SYSTEM POTASSIUM UPTAKE PROTEIN"/>
    <property type="match status" value="1"/>
</dbReference>
<dbReference type="PANTHER" id="PTHR43004:SF13">
    <property type="entry name" value="FAD-BINDING DOMAIN-CONTAINING PROTEIN-RELATED"/>
    <property type="match status" value="1"/>
</dbReference>